<proteinExistence type="predicted"/>
<keyword evidence="2" id="KW-1133">Transmembrane helix</keyword>
<dbReference type="PANTHER" id="PTHR28229:SF1">
    <property type="entry name" value="TRANSLOCATION PROTEIN SEC66"/>
    <property type="match status" value="1"/>
</dbReference>
<evidence type="ECO:0000256" key="2">
    <source>
        <dbReference type="SAM" id="Phobius"/>
    </source>
</evidence>
<keyword evidence="2" id="KW-0472">Membrane</keyword>
<dbReference type="Pfam" id="PF09802">
    <property type="entry name" value="Sec66"/>
    <property type="match status" value="1"/>
</dbReference>
<dbReference type="GO" id="GO:0031204">
    <property type="term" value="P:post-translational protein targeting to membrane, translocation"/>
    <property type="evidence" value="ECO:0007669"/>
    <property type="project" value="InterPro"/>
</dbReference>
<dbReference type="AlphaFoldDB" id="A0A854Q6D3"/>
<feature type="transmembrane region" description="Helical" evidence="2">
    <location>
        <begin position="6"/>
        <end position="26"/>
    </location>
</feature>
<dbReference type="OrthoDB" id="73168at2759"/>
<dbReference type="Proteomes" id="UP000199727">
    <property type="component" value="Unassembled WGS sequence"/>
</dbReference>
<dbReference type="InterPro" id="IPR018624">
    <property type="entry name" value="Sec66"/>
</dbReference>
<sequence length="256" mass="28088">MATSLFVPVAYITVLVTAMAIFSRVYRRRRAVSKTSIEPWFSNHPTREVYMSLLADEPPAPENLLKAALLSRAITDVQRIWRLKDDKTALASLHMRGLVGDDTMTRFAAAEKELEAEIVDVISEANTFKQGWGQFLFATATEMAQAEKTKEAVINMHKTRIAEEKRLARRAKYLLQKPQTQPSGPESQVQKVVAATGAAQSPAKVPLSQKEPSDSISQLTEGVRKESAEPKASMPVPSAVTPNSKGGGGKKKGKKK</sequence>
<name>A0A854Q6D3_CRYNE</name>
<protein>
    <submittedName>
        <fullName evidence="3">Translocation protein SEC66</fullName>
    </submittedName>
</protein>
<reference evidence="3 4" key="1">
    <citation type="submission" date="2017-06" db="EMBL/GenBank/DDBJ databases">
        <title>Global population genomics of the pathogenic fungus Cryptococcus neoformans var. grubii.</title>
        <authorList>
            <person name="Cuomo C."/>
            <person name="Litvintseva A."/>
            <person name="Chen Y."/>
            <person name="Young S."/>
            <person name="Zeng Q."/>
            <person name="Chapman S."/>
            <person name="Gujja S."/>
            <person name="Saif S."/>
            <person name="Birren B."/>
        </authorList>
    </citation>
    <scope>NUCLEOTIDE SEQUENCE [LARGE SCALE GENOMIC DNA]</scope>
    <source>
        <strain evidence="3 4">Tu259-1</strain>
    </source>
</reference>
<dbReference type="EMBL" id="AMKT01000083">
    <property type="protein sequence ID" value="OXG13067.1"/>
    <property type="molecule type" value="Genomic_DNA"/>
</dbReference>
<dbReference type="PANTHER" id="PTHR28229">
    <property type="entry name" value="TRANSLOCATION PROTEIN SEC66"/>
    <property type="match status" value="1"/>
</dbReference>
<evidence type="ECO:0000313" key="3">
    <source>
        <dbReference type="EMBL" id="OXG13067.1"/>
    </source>
</evidence>
<comment type="caution">
    <text evidence="3">The sequence shown here is derived from an EMBL/GenBank/DDBJ whole genome shotgun (WGS) entry which is preliminary data.</text>
</comment>
<feature type="compositionally biased region" description="Polar residues" evidence="1">
    <location>
        <begin position="177"/>
        <end position="190"/>
    </location>
</feature>
<evidence type="ECO:0000313" key="4">
    <source>
        <dbReference type="Proteomes" id="UP000199727"/>
    </source>
</evidence>
<evidence type="ECO:0000256" key="1">
    <source>
        <dbReference type="SAM" id="MobiDB-lite"/>
    </source>
</evidence>
<keyword evidence="2" id="KW-0812">Transmembrane</keyword>
<accession>A0A854Q6D3</accession>
<feature type="region of interest" description="Disordered" evidence="1">
    <location>
        <begin position="176"/>
        <end position="256"/>
    </location>
</feature>
<dbReference type="GO" id="GO:0031207">
    <property type="term" value="C:Sec62/Sec63 complex"/>
    <property type="evidence" value="ECO:0007669"/>
    <property type="project" value="InterPro"/>
</dbReference>
<gene>
    <name evidence="3" type="ORF">C361_06258</name>
</gene>
<organism evidence="3 4">
    <name type="scientific">Cryptococcus neoformans Tu259-1</name>
    <dbReference type="NCBI Taxonomy" id="1230072"/>
    <lineage>
        <taxon>Eukaryota</taxon>
        <taxon>Fungi</taxon>
        <taxon>Dikarya</taxon>
        <taxon>Basidiomycota</taxon>
        <taxon>Agaricomycotina</taxon>
        <taxon>Tremellomycetes</taxon>
        <taxon>Tremellales</taxon>
        <taxon>Cryptococcaceae</taxon>
        <taxon>Cryptococcus</taxon>
        <taxon>Cryptococcus neoformans species complex</taxon>
    </lineage>
</organism>